<proteinExistence type="predicted"/>
<keyword evidence="3" id="KW-1185">Reference proteome</keyword>
<protein>
    <submittedName>
        <fullName evidence="2">Uncharacterized protein</fullName>
    </submittedName>
</protein>
<gene>
    <name evidence="2" type="ORF">EVAR_38362_1</name>
</gene>
<name>A0A4C1XYW7_EUMVA</name>
<evidence type="ECO:0000256" key="1">
    <source>
        <dbReference type="SAM" id="MobiDB-lite"/>
    </source>
</evidence>
<accession>A0A4C1XYW7</accession>
<dbReference type="Proteomes" id="UP000299102">
    <property type="component" value="Unassembled WGS sequence"/>
</dbReference>
<evidence type="ECO:0000313" key="3">
    <source>
        <dbReference type="Proteomes" id="UP000299102"/>
    </source>
</evidence>
<evidence type="ECO:0000313" key="2">
    <source>
        <dbReference type="EMBL" id="GBP67894.1"/>
    </source>
</evidence>
<dbReference type="EMBL" id="BGZK01000995">
    <property type="protein sequence ID" value="GBP67894.1"/>
    <property type="molecule type" value="Genomic_DNA"/>
</dbReference>
<comment type="caution">
    <text evidence="2">The sequence shown here is derived from an EMBL/GenBank/DDBJ whole genome shotgun (WGS) entry which is preliminary data.</text>
</comment>
<reference evidence="2 3" key="1">
    <citation type="journal article" date="2019" name="Commun. Biol.">
        <title>The bagworm genome reveals a unique fibroin gene that provides high tensile strength.</title>
        <authorList>
            <person name="Kono N."/>
            <person name="Nakamura H."/>
            <person name="Ohtoshi R."/>
            <person name="Tomita M."/>
            <person name="Numata K."/>
            <person name="Arakawa K."/>
        </authorList>
    </citation>
    <scope>NUCLEOTIDE SEQUENCE [LARGE SCALE GENOMIC DNA]</scope>
</reference>
<sequence>MTIVSDKKKKQPSPETASTNGGGVYARRYAPAPPVIKQLAKLRHVSIERVRCDTSPGGSRQSGSMGPQSAPRYQICISTRWRLDLTNVFISDTRAVFVKSTNHGAGRLESRDEKHLKIDQQHPPTFPQAQQTLLWF</sequence>
<dbReference type="AlphaFoldDB" id="A0A4C1XYW7"/>
<feature type="region of interest" description="Disordered" evidence="1">
    <location>
        <begin position="1"/>
        <end position="27"/>
    </location>
</feature>
<organism evidence="2 3">
    <name type="scientific">Eumeta variegata</name>
    <name type="common">Bagworm moth</name>
    <name type="synonym">Eumeta japonica</name>
    <dbReference type="NCBI Taxonomy" id="151549"/>
    <lineage>
        <taxon>Eukaryota</taxon>
        <taxon>Metazoa</taxon>
        <taxon>Ecdysozoa</taxon>
        <taxon>Arthropoda</taxon>
        <taxon>Hexapoda</taxon>
        <taxon>Insecta</taxon>
        <taxon>Pterygota</taxon>
        <taxon>Neoptera</taxon>
        <taxon>Endopterygota</taxon>
        <taxon>Lepidoptera</taxon>
        <taxon>Glossata</taxon>
        <taxon>Ditrysia</taxon>
        <taxon>Tineoidea</taxon>
        <taxon>Psychidae</taxon>
        <taxon>Oiketicinae</taxon>
        <taxon>Eumeta</taxon>
    </lineage>
</organism>